<evidence type="ECO:0000313" key="8">
    <source>
        <dbReference type="Proteomes" id="UP000005380"/>
    </source>
</evidence>
<dbReference type="Proteomes" id="UP000005380">
    <property type="component" value="Chromosome"/>
</dbReference>
<dbReference type="GO" id="GO:0009055">
    <property type="term" value="F:electron transfer activity"/>
    <property type="evidence" value="ECO:0007669"/>
    <property type="project" value="InterPro"/>
</dbReference>
<dbReference type="AlphaFoldDB" id="W0DUL8"/>
<reference evidence="7 8" key="1">
    <citation type="submission" date="2013-12" db="EMBL/GenBank/DDBJ databases">
        <authorList>
            <consortium name="DOE Joint Genome Institute"/>
            <person name="Kappler U."/>
            <person name="Huntemann M."/>
            <person name="Han J."/>
            <person name="Chen A."/>
            <person name="Kyrpides N."/>
            <person name="Mavromatis K."/>
            <person name="Markowitz V."/>
            <person name="Palaniappan K."/>
            <person name="Ivanova N."/>
            <person name="Schaumberg A."/>
            <person name="Pati A."/>
            <person name="Liolios K."/>
            <person name="Nordberg H.P."/>
            <person name="Cantor M.N."/>
            <person name="Hua S.X."/>
            <person name="Woyke T."/>
        </authorList>
    </citation>
    <scope>NUCLEOTIDE SEQUENCE [LARGE SCALE GENOMIC DNA]</scope>
    <source>
        <strain evidence="8">AL2</strain>
    </source>
</reference>
<evidence type="ECO:0000256" key="1">
    <source>
        <dbReference type="ARBA" id="ARBA00022617"/>
    </source>
</evidence>
<proteinExistence type="predicted"/>
<feature type="chain" id="PRO_5004787944" evidence="5">
    <location>
        <begin position="28"/>
        <end position="127"/>
    </location>
</feature>
<feature type="domain" description="Cytochrome c" evidence="6">
    <location>
        <begin position="37"/>
        <end position="127"/>
    </location>
</feature>
<keyword evidence="2 4" id="KW-0479">Metal-binding</keyword>
<evidence type="ECO:0000259" key="6">
    <source>
        <dbReference type="PROSITE" id="PS51007"/>
    </source>
</evidence>
<protein>
    <submittedName>
        <fullName evidence="7">Sulfur oxidation protein SoxX</fullName>
    </submittedName>
</protein>
<keyword evidence="3 4" id="KW-0408">Iron</keyword>
<keyword evidence="5" id="KW-0732">Signal</keyword>
<feature type="signal peptide" evidence="5">
    <location>
        <begin position="1"/>
        <end position="27"/>
    </location>
</feature>
<dbReference type="InterPro" id="IPR036909">
    <property type="entry name" value="Cyt_c-like_dom_sf"/>
</dbReference>
<dbReference type="PROSITE" id="PS51007">
    <property type="entry name" value="CYTC"/>
    <property type="match status" value="1"/>
</dbReference>
<gene>
    <name evidence="7" type="ORF">THIAE_01280</name>
</gene>
<dbReference type="STRING" id="717772.THIAE_01280"/>
<dbReference type="InParanoid" id="W0DUL8"/>
<dbReference type="KEGG" id="tao:THIAE_01280"/>
<evidence type="ECO:0000256" key="3">
    <source>
        <dbReference type="ARBA" id="ARBA00023004"/>
    </source>
</evidence>
<dbReference type="InterPro" id="IPR009056">
    <property type="entry name" value="Cyt_c-like_dom"/>
</dbReference>
<dbReference type="Pfam" id="PF00034">
    <property type="entry name" value="Cytochrom_C"/>
    <property type="match status" value="1"/>
</dbReference>
<dbReference type="Gene3D" id="1.10.760.10">
    <property type="entry name" value="Cytochrome c-like domain"/>
    <property type="match status" value="1"/>
</dbReference>
<dbReference type="OrthoDB" id="9793634at2"/>
<keyword evidence="8" id="KW-1185">Reference proteome</keyword>
<dbReference type="HOGENOM" id="CLU_114042_1_0_6"/>
<evidence type="ECO:0000256" key="2">
    <source>
        <dbReference type="ARBA" id="ARBA00022723"/>
    </source>
</evidence>
<keyword evidence="1 4" id="KW-0349">Heme</keyword>
<name>W0DUL8_9GAMM</name>
<dbReference type="InterPro" id="IPR030999">
    <property type="entry name" value="Thiosulf_SoxX"/>
</dbReference>
<dbReference type="EMBL" id="CP007030">
    <property type="protein sequence ID" value="AHF00576.1"/>
    <property type="molecule type" value="Genomic_DNA"/>
</dbReference>
<dbReference type="SUPFAM" id="SSF46626">
    <property type="entry name" value="Cytochrome c"/>
    <property type="match status" value="1"/>
</dbReference>
<organism evidence="7 8">
    <name type="scientific">Thiomicrospira aerophila AL3</name>
    <dbReference type="NCBI Taxonomy" id="717772"/>
    <lineage>
        <taxon>Bacteria</taxon>
        <taxon>Pseudomonadati</taxon>
        <taxon>Pseudomonadota</taxon>
        <taxon>Gammaproteobacteria</taxon>
        <taxon>Thiotrichales</taxon>
        <taxon>Piscirickettsiaceae</taxon>
        <taxon>Thiomicrospira</taxon>
    </lineage>
</organism>
<evidence type="ECO:0000313" key="7">
    <source>
        <dbReference type="EMBL" id="AHF00576.1"/>
    </source>
</evidence>
<evidence type="ECO:0000256" key="4">
    <source>
        <dbReference type="PROSITE-ProRule" id="PRU00433"/>
    </source>
</evidence>
<sequence>MSHSKLKRVLGTLAVSAMLASPMAVSASEVSEEEMKQRVAQGKELAWNRAQGNCLACHMMPEGTSPGNIGPALIAMQLRYPDRQKLFDKLWGVKETEVKYSMMPLFGRHGILSDDEINLIVDYLYTL</sequence>
<dbReference type="NCBIfam" id="TIGR04485">
    <property type="entry name" value="thiosulf_SoxX"/>
    <property type="match status" value="1"/>
</dbReference>
<evidence type="ECO:0000256" key="5">
    <source>
        <dbReference type="SAM" id="SignalP"/>
    </source>
</evidence>
<dbReference type="GO" id="GO:0046872">
    <property type="term" value="F:metal ion binding"/>
    <property type="evidence" value="ECO:0007669"/>
    <property type="project" value="UniProtKB-KW"/>
</dbReference>
<accession>W0DUL8</accession>
<dbReference type="GO" id="GO:0020037">
    <property type="term" value="F:heme binding"/>
    <property type="evidence" value="ECO:0007669"/>
    <property type="project" value="InterPro"/>
</dbReference>
<dbReference type="RefSeq" id="WP_006459504.1">
    <property type="nucleotide sequence ID" value="NZ_CP007030.1"/>
</dbReference>
<dbReference type="eggNOG" id="COG2010">
    <property type="taxonomic scope" value="Bacteria"/>
</dbReference>